<feature type="chain" id="PRO_5038599809" evidence="1">
    <location>
        <begin position="22"/>
        <end position="163"/>
    </location>
</feature>
<feature type="signal peptide" evidence="1">
    <location>
        <begin position="1"/>
        <end position="21"/>
    </location>
</feature>
<name>A0A3N2C1S4_9MICO</name>
<dbReference type="Proteomes" id="UP000266915">
    <property type="component" value="Unassembled WGS sequence"/>
</dbReference>
<sequence length="163" mass="16338">MSPIRALLATALAAAATLALAGCAPAVALEPAADANNPQCAEVTVRLPDVVAELPERGTDAQATGAWGDPATVLLHCGVAIPGPTTQQCQSVNGVDWIIDDADAPNYRFTTFGRTPAVEIVLDGDAVASSTVLADLAPAVSVLPVTGKCTALGDADLPIPTDG</sequence>
<accession>A0A3N2C1S4</accession>
<proteinExistence type="predicted"/>
<dbReference type="RefSeq" id="WP_079705639.1">
    <property type="nucleotide sequence ID" value="NZ_FXAP01000001.1"/>
</dbReference>
<keyword evidence="1" id="KW-0732">Signal</keyword>
<evidence type="ECO:0000256" key="1">
    <source>
        <dbReference type="SAM" id="SignalP"/>
    </source>
</evidence>
<dbReference type="EMBL" id="RKHL01000001">
    <property type="protein sequence ID" value="ROR81461.1"/>
    <property type="molecule type" value="Genomic_DNA"/>
</dbReference>
<dbReference type="InterPro" id="IPR006311">
    <property type="entry name" value="TAT_signal"/>
</dbReference>
<organism evidence="2 3">
    <name type="scientific">Plantibacter flavus</name>
    <dbReference type="NCBI Taxonomy" id="150123"/>
    <lineage>
        <taxon>Bacteria</taxon>
        <taxon>Bacillati</taxon>
        <taxon>Actinomycetota</taxon>
        <taxon>Actinomycetes</taxon>
        <taxon>Micrococcales</taxon>
        <taxon>Microbacteriaceae</taxon>
        <taxon>Plantibacter</taxon>
    </lineage>
</organism>
<comment type="caution">
    <text evidence="2">The sequence shown here is derived from an EMBL/GenBank/DDBJ whole genome shotgun (WGS) entry which is preliminary data.</text>
</comment>
<reference evidence="2 3" key="1">
    <citation type="submission" date="2018-11" db="EMBL/GenBank/DDBJ databases">
        <title>Sequencing the genomes of 1000 actinobacteria strains.</title>
        <authorList>
            <person name="Klenk H.-P."/>
        </authorList>
    </citation>
    <scope>NUCLEOTIDE SEQUENCE [LARGE SCALE GENOMIC DNA]</scope>
    <source>
        <strain evidence="2 3">DSM 14012</strain>
    </source>
</reference>
<evidence type="ECO:0000313" key="3">
    <source>
        <dbReference type="Proteomes" id="UP000266915"/>
    </source>
</evidence>
<dbReference type="PROSITE" id="PS51318">
    <property type="entry name" value="TAT"/>
    <property type="match status" value="1"/>
</dbReference>
<dbReference type="PROSITE" id="PS51257">
    <property type="entry name" value="PROKAR_LIPOPROTEIN"/>
    <property type="match status" value="1"/>
</dbReference>
<dbReference type="InterPro" id="IPR021903">
    <property type="entry name" value="DUF3515"/>
</dbReference>
<evidence type="ECO:0000313" key="2">
    <source>
        <dbReference type="EMBL" id="ROR81461.1"/>
    </source>
</evidence>
<dbReference type="Pfam" id="PF12028">
    <property type="entry name" value="DUF3515"/>
    <property type="match status" value="1"/>
</dbReference>
<dbReference type="AlphaFoldDB" id="A0A3N2C1S4"/>
<keyword evidence="3" id="KW-1185">Reference proteome</keyword>
<gene>
    <name evidence="2" type="ORF">EDD42_1523</name>
</gene>
<protein>
    <submittedName>
        <fullName evidence="2">Uncharacterized protein DUF3515</fullName>
    </submittedName>
</protein>